<dbReference type="GeneID" id="11504392"/>
<gene>
    <name evidence="1" type="primary">TDEL0G00220</name>
    <name evidence="1" type="ORF">TDEL_0G00220</name>
</gene>
<dbReference type="SUPFAM" id="SSF55729">
    <property type="entry name" value="Acyl-CoA N-acyltransferases (Nat)"/>
    <property type="match status" value="1"/>
</dbReference>
<dbReference type="OrthoDB" id="410198at2759"/>
<sequence length="218" mass="24362">MTKTAVNKTTDVAKVQQTLSIAFGDSAACQYLITKFEDRTATEPLTKEEIYQSYSTLSKKYMAQGGFLLEAGDYDCVAVVVPPLENHAKAQRTKDPLFNKQFIEAGENYKKALGLGTKLKMFYLFMIGKNLNQPEVRGSARAILEYLKEEADKQDAAVILEAINEKAKKVYEYFGFMDYGEINYGKGEVNSQGEPDSNGEGFKANFMVYYKGGKLPIN</sequence>
<organism evidence="1 2">
    <name type="scientific">Torulaspora delbrueckii</name>
    <name type="common">Yeast</name>
    <name type="synonym">Candida colliculosa</name>
    <dbReference type="NCBI Taxonomy" id="4950"/>
    <lineage>
        <taxon>Eukaryota</taxon>
        <taxon>Fungi</taxon>
        <taxon>Dikarya</taxon>
        <taxon>Ascomycota</taxon>
        <taxon>Saccharomycotina</taxon>
        <taxon>Saccharomycetes</taxon>
        <taxon>Saccharomycetales</taxon>
        <taxon>Saccharomycetaceae</taxon>
        <taxon>Torulaspora</taxon>
    </lineage>
</organism>
<dbReference type="Gene3D" id="3.40.630.30">
    <property type="match status" value="1"/>
</dbReference>
<dbReference type="InterPro" id="IPR052564">
    <property type="entry name" value="N-acetyltrans/Recomb-assoc"/>
</dbReference>
<evidence type="ECO:0008006" key="3">
    <source>
        <dbReference type="Google" id="ProtNLM"/>
    </source>
</evidence>
<dbReference type="InParanoid" id="G8ZYB4"/>
<dbReference type="GO" id="GO:0004059">
    <property type="term" value="F:aralkylamine N-acetyltransferase activity"/>
    <property type="evidence" value="ECO:0007669"/>
    <property type="project" value="EnsemblFungi"/>
</dbReference>
<dbReference type="InterPro" id="IPR016181">
    <property type="entry name" value="Acyl_CoA_acyltransferase"/>
</dbReference>
<dbReference type="GO" id="GO:0030187">
    <property type="term" value="P:melatonin biosynthetic process"/>
    <property type="evidence" value="ECO:0007669"/>
    <property type="project" value="EnsemblFungi"/>
</dbReference>
<dbReference type="RefSeq" id="XP_003682600.1">
    <property type="nucleotide sequence ID" value="XM_003682552.1"/>
</dbReference>
<evidence type="ECO:0000313" key="1">
    <source>
        <dbReference type="EMBL" id="CCE93389.1"/>
    </source>
</evidence>
<dbReference type="PANTHER" id="PTHR43451:SF1">
    <property type="entry name" value="ACETYLTRANSFERASE"/>
    <property type="match status" value="1"/>
</dbReference>
<dbReference type="EMBL" id="HE616748">
    <property type="protein sequence ID" value="CCE93389.1"/>
    <property type="molecule type" value="Genomic_DNA"/>
</dbReference>
<reference evidence="1 2" key="1">
    <citation type="journal article" date="2011" name="Proc. Natl. Acad. Sci. U.S.A.">
        <title>Evolutionary erosion of yeast sex chromosomes by mating-type switching accidents.</title>
        <authorList>
            <person name="Gordon J.L."/>
            <person name="Armisen D."/>
            <person name="Proux-Wera E."/>
            <person name="Oheigeartaigh S.S."/>
            <person name="Byrne K.P."/>
            <person name="Wolfe K.H."/>
        </authorList>
    </citation>
    <scope>NUCLEOTIDE SEQUENCE [LARGE SCALE GENOMIC DNA]</scope>
    <source>
        <strain evidence="2">ATCC 10662 / CBS 1146 / NBRC 0425 / NCYC 2629 / NRRL Y-866</strain>
    </source>
</reference>
<evidence type="ECO:0000313" key="2">
    <source>
        <dbReference type="Proteomes" id="UP000005627"/>
    </source>
</evidence>
<dbReference type="Proteomes" id="UP000005627">
    <property type="component" value="Chromosome 7"/>
</dbReference>
<accession>G8ZYB4</accession>
<dbReference type="HOGENOM" id="CLU_069195_0_0_1"/>
<dbReference type="AlphaFoldDB" id="G8ZYB4"/>
<name>G8ZYB4_TORDE</name>
<dbReference type="FunCoup" id="G8ZYB4">
    <property type="interactions" value="75"/>
</dbReference>
<dbReference type="PANTHER" id="PTHR43451">
    <property type="entry name" value="ACETYLTRANSFERASE (GNAT) FAMILY PROTEIN"/>
    <property type="match status" value="1"/>
</dbReference>
<dbReference type="KEGG" id="tdl:TDEL_0G00220"/>
<proteinExistence type="predicted"/>
<dbReference type="eggNOG" id="ENOG502RYMB">
    <property type="taxonomic scope" value="Eukaryota"/>
</dbReference>
<protein>
    <recommendedName>
        <fullName evidence="3">N-acetyltransferase domain-containing protein</fullName>
    </recommendedName>
</protein>
<keyword evidence="2" id="KW-1185">Reference proteome</keyword>